<organism evidence="3 4">
    <name type="scientific">Dethiosulfatarculus sandiegensis</name>
    <dbReference type="NCBI Taxonomy" id="1429043"/>
    <lineage>
        <taxon>Bacteria</taxon>
        <taxon>Pseudomonadati</taxon>
        <taxon>Thermodesulfobacteriota</taxon>
        <taxon>Desulfarculia</taxon>
        <taxon>Desulfarculales</taxon>
        <taxon>Desulfarculaceae</taxon>
        <taxon>Dethiosulfatarculus</taxon>
    </lineage>
</organism>
<dbReference type="RefSeq" id="WP_052515303.1">
    <property type="nucleotide sequence ID" value="NZ_AZAC01000028.1"/>
</dbReference>
<evidence type="ECO:0000313" key="3">
    <source>
        <dbReference type="EMBL" id="KIX12644.1"/>
    </source>
</evidence>
<dbReference type="GO" id="GO:0006260">
    <property type="term" value="P:DNA replication"/>
    <property type="evidence" value="ECO:0007669"/>
    <property type="project" value="InterPro"/>
</dbReference>
<accession>A0A0D2J377</accession>
<dbReference type="GO" id="GO:0003899">
    <property type="term" value="F:DNA-directed RNA polymerase activity"/>
    <property type="evidence" value="ECO:0007669"/>
    <property type="project" value="InterPro"/>
</dbReference>
<dbReference type="InParanoid" id="A0A0D2J377"/>
<name>A0A0D2J377_9BACT</name>
<dbReference type="STRING" id="1429043.X474_18020"/>
<evidence type="ECO:0000259" key="2">
    <source>
        <dbReference type="Pfam" id="PF01807"/>
    </source>
</evidence>
<sequence length="159" mass="18360">MSWALDHLSRDQRLSILESLEGQSKASGSWQMTLCPFHNDHTPSFGYDPDKDCWKCFAGCGNDDMMNLWARIHGTGDKKADFKAFVARYGDEEPSKKAKPGRKTDNKLSRRTASPDEFITEQEFKDLALLPESWIKQLQKKRGWSRAFGQYPQVHYRRA</sequence>
<protein>
    <recommendedName>
        <fullName evidence="2">Zinc finger CHC2-type domain-containing protein</fullName>
    </recommendedName>
</protein>
<reference evidence="3 4" key="1">
    <citation type="submission" date="2013-11" db="EMBL/GenBank/DDBJ databases">
        <title>Metagenomic analysis of a methanogenic consortium involved in long chain n-alkane degradation.</title>
        <authorList>
            <person name="Davidova I.A."/>
            <person name="Callaghan A.V."/>
            <person name="Wawrik B."/>
            <person name="Pruitt S."/>
            <person name="Marks C."/>
            <person name="Duncan K.E."/>
            <person name="Suflita J.M."/>
        </authorList>
    </citation>
    <scope>NUCLEOTIDE SEQUENCE [LARGE SCALE GENOMIC DNA]</scope>
    <source>
        <strain evidence="3 4">SPR</strain>
    </source>
</reference>
<dbReference type="GO" id="GO:0003677">
    <property type="term" value="F:DNA binding"/>
    <property type="evidence" value="ECO:0007669"/>
    <property type="project" value="InterPro"/>
</dbReference>
<feature type="region of interest" description="Disordered" evidence="1">
    <location>
        <begin position="91"/>
        <end position="115"/>
    </location>
</feature>
<dbReference type="SUPFAM" id="SSF57783">
    <property type="entry name" value="Zinc beta-ribbon"/>
    <property type="match status" value="1"/>
</dbReference>
<dbReference type="InterPro" id="IPR036977">
    <property type="entry name" value="DNA_primase_Znf_CHC2"/>
</dbReference>
<dbReference type="Pfam" id="PF01807">
    <property type="entry name" value="Zn_ribbon_DnaG"/>
    <property type="match status" value="1"/>
</dbReference>
<dbReference type="InterPro" id="IPR002694">
    <property type="entry name" value="Znf_CHC2"/>
</dbReference>
<dbReference type="EMBL" id="AZAC01000028">
    <property type="protein sequence ID" value="KIX12644.1"/>
    <property type="molecule type" value="Genomic_DNA"/>
</dbReference>
<dbReference type="GO" id="GO:0008270">
    <property type="term" value="F:zinc ion binding"/>
    <property type="evidence" value="ECO:0007669"/>
    <property type="project" value="InterPro"/>
</dbReference>
<evidence type="ECO:0000313" key="4">
    <source>
        <dbReference type="Proteomes" id="UP000032233"/>
    </source>
</evidence>
<comment type="caution">
    <text evidence="3">The sequence shown here is derived from an EMBL/GenBank/DDBJ whole genome shotgun (WGS) entry which is preliminary data.</text>
</comment>
<feature type="compositionally biased region" description="Basic and acidic residues" evidence="1">
    <location>
        <begin position="91"/>
        <end position="108"/>
    </location>
</feature>
<evidence type="ECO:0000256" key="1">
    <source>
        <dbReference type="SAM" id="MobiDB-lite"/>
    </source>
</evidence>
<gene>
    <name evidence="3" type="ORF">X474_18020</name>
</gene>
<proteinExistence type="predicted"/>
<dbReference type="AlphaFoldDB" id="A0A0D2J377"/>
<dbReference type="Gene3D" id="3.90.580.10">
    <property type="entry name" value="Zinc finger, CHC2-type domain"/>
    <property type="match status" value="1"/>
</dbReference>
<dbReference type="Proteomes" id="UP000032233">
    <property type="component" value="Unassembled WGS sequence"/>
</dbReference>
<keyword evidence="4" id="KW-1185">Reference proteome</keyword>
<feature type="domain" description="Zinc finger CHC2-type" evidence="2">
    <location>
        <begin position="25"/>
        <end position="63"/>
    </location>
</feature>
<dbReference type="OrthoDB" id="9763644at2"/>